<dbReference type="InterPro" id="IPR008278">
    <property type="entry name" value="4-PPantetheinyl_Trfase_dom"/>
</dbReference>
<dbReference type="AlphaFoldDB" id="C9Y9L7"/>
<dbReference type="Pfam" id="PF01648">
    <property type="entry name" value="ACPS"/>
    <property type="match status" value="1"/>
</dbReference>
<dbReference type="GO" id="GO:0008897">
    <property type="term" value="F:holo-[acyl-carrier-protein] synthase activity"/>
    <property type="evidence" value="ECO:0007669"/>
    <property type="project" value="InterPro"/>
</dbReference>
<proteinExistence type="predicted"/>
<protein>
    <recommendedName>
        <fullName evidence="2">4'-phosphopantetheinyl transferase domain-containing protein</fullName>
    </recommendedName>
</protein>
<accession>C9Y9L7</accession>
<feature type="domain" description="4'-phosphopantetheinyl transferase" evidence="2">
    <location>
        <begin position="84"/>
        <end position="153"/>
    </location>
</feature>
<evidence type="ECO:0000256" key="1">
    <source>
        <dbReference type="ARBA" id="ARBA00022679"/>
    </source>
</evidence>
<evidence type="ECO:0000313" key="3">
    <source>
        <dbReference type="EMBL" id="CBA28645.1"/>
    </source>
</evidence>
<dbReference type="SUPFAM" id="SSF56214">
    <property type="entry name" value="4'-phosphopantetheinyl transferase"/>
    <property type="match status" value="1"/>
</dbReference>
<evidence type="ECO:0000259" key="2">
    <source>
        <dbReference type="Pfam" id="PF01648"/>
    </source>
</evidence>
<name>C9Y9L7_CURXX</name>
<gene>
    <name evidence="3" type="ORF">Csp_A08180</name>
</gene>
<dbReference type="InterPro" id="IPR037143">
    <property type="entry name" value="4-PPantetheinyl_Trfase_dom_sf"/>
</dbReference>
<dbReference type="EMBL" id="FN543104">
    <property type="protein sequence ID" value="CBA28645.1"/>
    <property type="molecule type" value="Genomic_DNA"/>
</dbReference>
<sequence>MREQDFALISLALRPGLPHAEARKMSRATLQDALQHHFGCDANAVSIETASGNAPVVKVRRQRVHVSFSYEKDWAFIALDMHSPIGIDVTFINHEAEWLEECIRVAKDFLPPAISRKIEGLAGLERATAFAEEWALHEAKLKCMGLPLQEWTSELEVRLSGMRSGSLGDIEGFIVAYARKEN</sequence>
<organism evidence="3">
    <name type="scientific">Curvibacter symbiont subsp. Hydra magnipapillata</name>
    <dbReference type="NCBI Taxonomy" id="667019"/>
    <lineage>
        <taxon>Bacteria</taxon>
        <taxon>Pseudomonadati</taxon>
        <taxon>Pseudomonadota</taxon>
        <taxon>Betaproteobacteria</taxon>
        <taxon>Burkholderiales</taxon>
        <taxon>Comamonadaceae</taxon>
        <taxon>Curvibacter</taxon>
    </lineage>
</organism>
<reference evidence="3" key="1">
    <citation type="journal article" date="2010" name="Nature">
        <title>The dynamic genome of Hydra.</title>
        <authorList>
            <person name="Chapman J.A."/>
            <person name="Kirkness E.F."/>
            <person name="Simakov O."/>
            <person name="Hampson S.E."/>
            <person name="Mitros T."/>
            <person name="Weinmaier T."/>
            <person name="Rattei T."/>
            <person name="Balasubramanian P.G."/>
            <person name="Borman J."/>
            <person name="Busam D."/>
            <person name="Disbennett K."/>
            <person name="Pfannkoch C."/>
            <person name="Sumin N."/>
            <person name="Sutton G."/>
            <person name="Viswanathan L."/>
            <person name="Walenz B."/>
            <person name="Goodstein D.M."/>
            <person name="Hellsten U."/>
            <person name="Kawashima T."/>
            <person name="Prochnik S.E."/>
            <person name="Putnam N.H."/>
            <person name="Shu S."/>
            <person name="Blumberg B."/>
            <person name="Dana C.E."/>
            <person name="Gee L."/>
            <person name="Kibler D.F."/>
            <person name="Law L."/>
            <person name="Lindgens D."/>
            <person name="Martinez D.E."/>
            <person name="Peng J."/>
            <person name="Wigge P.A."/>
            <person name="Bertulat B."/>
            <person name="Guder C."/>
            <person name="Nakamura Y."/>
            <person name="Ozbek S."/>
            <person name="Watanabe H."/>
            <person name="Khalturin K."/>
            <person name="Hemmrich G."/>
            <person name="Franke A."/>
            <person name="Augustin R."/>
            <person name="Fraune S."/>
            <person name="Hayakawa E."/>
            <person name="Hayakawa S."/>
            <person name="Hirose M."/>
            <person name="Hwang J."/>
            <person name="Ikeo K."/>
            <person name="Nishimiya-Fujisawa C."/>
            <person name="Ogura A."/>
            <person name="Takahashi T."/>
            <person name="Steinmetz P.R."/>
            <person name="Zhang X."/>
            <person name="Aufschnaiter R."/>
            <person name="Eder M.K."/>
            <person name="Gorny A.K."/>
            <person name="Salvenmoser W."/>
            <person name="Heimberg A.M."/>
            <person name="Wheeler B.M."/>
            <person name="Peterson K.J."/>
            <person name="Boettger A."/>
            <person name="Tischler P."/>
            <person name="Wolf A."/>
            <person name="Gojobori T."/>
            <person name="Remington K.A."/>
            <person name="Strausberg R.L."/>
            <person name="Venter J."/>
            <person name="Technau U."/>
            <person name="Hobmayer B."/>
            <person name="Bosch T.C."/>
            <person name="Holstein T.W."/>
            <person name="Fujisawa T."/>
            <person name="Bode H.R."/>
            <person name="David C.N."/>
            <person name="Rokhsar D.S."/>
            <person name="Steele R.E."/>
        </authorList>
    </citation>
    <scope>NUCLEOTIDE SEQUENCE</scope>
</reference>
<keyword evidence="1" id="KW-0808">Transferase</keyword>
<dbReference type="GO" id="GO:0000287">
    <property type="term" value="F:magnesium ion binding"/>
    <property type="evidence" value="ECO:0007669"/>
    <property type="project" value="InterPro"/>
</dbReference>
<dbReference type="Gene3D" id="3.90.470.20">
    <property type="entry name" value="4'-phosphopantetheinyl transferase domain"/>
    <property type="match status" value="2"/>
</dbReference>